<feature type="coiled-coil region" evidence="1">
    <location>
        <begin position="221"/>
        <end position="255"/>
    </location>
</feature>
<feature type="region of interest" description="Disordered" evidence="2">
    <location>
        <begin position="163"/>
        <end position="218"/>
    </location>
</feature>
<organism evidence="4 5">
    <name type="scientific">Mycolicibacterium doricum</name>
    <dbReference type="NCBI Taxonomy" id="126673"/>
    <lineage>
        <taxon>Bacteria</taxon>
        <taxon>Bacillati</taxon>
        <taxon>Actinomycetota</taxon>
        <taxon>Actinomycetes</taxon>
        <taxon>Mycobacteriales</taxon>
        <taxon>Mycobacteriaceae</taxon>
        <taxon>Mycolicibacterium</taxon>
    </lineage>
</organism>
<evidence type="ECO:0000313" key="5">
    <source>
        <dbReference type="Proteomes" id="UP000193564"/>
    </source>
</evidence>
<protein>
    <submittedName>
        <fullName evidence="4">Uncharacterized protein</fullName>
    </submittedName>
</protein>
<reference evidence="3 6" key="2">
    <citation type="journal article" date="2019" name="Emerg. Microbes Infect.">
        <title>Comprehensive subspecies identification of 175 nontuberculous mycobacteria species based on 7547 genomic profiles.</title>
        <authorList>
            <person name="Matsumoto Y."/>
            <person name="Kinjo T."/>
            <person name="Motooka D."/>
            <person name="Nabeya D."/>
            <person name="Jung N."/>
            <person name="Uechi K."/>
            <person name="Horii T."/>
            <person name="Iida T."/>
            <person name="Fujita J."/>
            <person name="Nakamura S."/>
        </authorList>
    </citation>
    <scope>NUCLEOTIDE SEQUENCE [LARGE SCALE GENOMIC DNA]</scope>
    <source>
        <strain evidence="3 6">JCM 12405</strain>
    </source>
</reference>
<dbReference type="KEGG" id="mdr:MDOR_36440"/>
<gene>
    <name evidence="4" type="ORF">AWC01_00030</name>
    <name evidence="3" type="ORF">MDOR_36440</name>
</gene>
<proteinExistence type="predicted"/>
<sequence length="280" mass="30312">MGGMADDPLDQLYAVAPDEFTALRSRLAADAKQRGDAVAAKRITGARKPTMSAAVVNRLVHGEPEVTERLGELGEELRAAHAAMDGHRIRELSGRQRTLIEQLTRAALEMSDIRSPASALRGDVTDTLHAAIADPDVRSRLGRLAQAEHWSGFGDTEMVFAEAPDKPAPKKAARNEETTEPENPPDRERRRRGEQARGALAAAQRAKADADDKMEDRHRDLASARLRVDDAKERLAQAEHALSEAAAAYEGAKRVSGEAGAVVKAAKASQRANARKRRNG</sequence>
<dbReference type="Proteomes" id="UP000467201">
    <property type="component" value="Chromosome"/>
</dbReference>
<dbReference type="OrthoDB" id="3541690at2"/>
<feature type="compositionally biased region" description="Basic and acidic residues" evidence="2">
    <location>
        <begin position="184"/>
        <end position="195"/>
    </location>
</feature>
<dbReference type="Proteomes" id="UP000193564">
    <property type="component" value="Unassembled WGS sequence"/>
</dbReference>
<reference evidence="4 5" key="1">
    <citation type="submission" date="2016-01" db="EMBL/GenBank/DDBJ databases">
        <title>The new phylogeny of the genus Mycobacterium.</title>
        <authorList>
            <person name="Tarcisio F."/>
            <person name="Conor M."/>
            <person name="Antonella G."/>
            <person name="Elisabetta G."/>
            <person name="Giulia F.S."/>
            <person name="Sara T."/>
            <person name="Anna F."/>
            <person name="Clotilde B."/>
            <person name="Roberto B."/>
            <person name="Veronica D.S."/>
            <person name="Fabio R."/>
            <person name="Monica P."/>
            <person name="Olivier J."/>
            <person name="Enrico T."/>
            <person name="Nicola S."/>
        </authorList>
    </citation>
    <scope>NUCLEOTIDE SEQUENCE [LARGE SCALE GENOMIC DNA]</scope>
    <source>
        <strain evidence="4 5">DSM 44339</strain>
    </source>
</reference>
<evidence type="ECO:0000313" key="4">
    <source>
        <dbReference type="EMBL" id="ORV46389.1"/>
    </source>
</evidence>
<dbReference type="RefSeq" id="WP_085186949.1">
    <property type="nucleotide sequence ID" value="NZ_AP022605.1"/>
</dbReference>
<dbReference type="EMBL" id="AP022605">
    <property type="protein sequence ID" value="BBZ09475.1"/>
    <property type="molecule type" value="Genomic_DNA"/>
</dbReference>
<feature type="compositionally biased region" description="Basic and acidic residues" evidence="2">
    <location>
        <begin position="206"/>
        <end position="218"/>
    </location>
</feature>
<feature type="compositionally biased region" description="Low complexity" evidence="2">
    <location>
        <begin position="196"/>
        <end position="205"/>
    </location>
</feature>
<evidence type="ECO:0000256" key="2">
    <source>
        <dbReference type="SAM" id="MobiDB-lite"/>
    </source>
</evidence>
<evidence type="ECO:0000313" key="6">
    <source>
        <dbReference type="Proteomes" id="UP000467201"/>
    </source>
</evidence>
<dbReference type="AlphaFoldDB" id="A0A1X1TPK0"/>
<dbReference type="EMBL" id="LQOS01000001">
    <property type="protein sequence ID" value="ORV46389.1"/>
    <property type="molecule type" value="Genomic_DNA"/>
</dbReference>
<reference evidence="3" key="3">
    <citation type="submission" date="2020-02" db="EMBL/GenBank/DDBJ databases">
        <authorList>
            <person name="Matsumoto Y."/>
            <person name="Motooka D."/>
            <person name="Nakamura S."/>
        </authorList>
    </citation>
    <scope>NUCLEOTIDE SEQUENCE</scope>
    <source>
        <strain evidence="3">JCM 12405</strain>
    </source>
</reference>
<accession>A0A1X1TPK0</accession>
<keyword evidence="5" id="KW-1185">Reference proteome</keyword>
<feature type="compositionally biased region" description="Basic and acidic residues" evidence="2">
    <location>
        <begin position="163"/>
        <end position="177"/>
    </location>
</feature>
<keyword evidence="1" id="KW-0175">Coiled coil</keyword>
<dbReference type="STRING" id="126673.AWC01_00030"/>
<evidence type="ECO:0000313" key="3">
    <source>
        <dbReference type="EMBL" id="BBZ09475.1"/>
    </source>
</evidence>
<name>A0A1X1TPK0_9MYCO</name>
<evidence type="ECO:0000256" key="1">
    <source>
        <dbReference type="SAM" id="Coils"/>
    </source>
</evidence>